<name>A0ACB7TH55_HYAAI</name>
<dbReference type="Proteomes" id="UP000821845">
    <property type="component" value="Chromosome 1"/>
</dbReference>
<sequence length="253" mass="28669">MWLLPHRHRNYEELKGVVLEELKLSAREYLRRFQGAMKQATEGWRTFATQLHGYLCFYVDARGMSTFDELLELLIADRLKDSLSEPALKDITLQEAGNWRKATVIASLLLTFEEAEGNSGSMQNEHRATEASAERVQQQVKQLPGWNSTKLLAPEVRRRLGGCFLCGVKGHFKVDCPQSKSHDTAKSETREKSGLVTRVLTTAVVAERCECEPIQLDCQDTKIRAILDTGADIQSSEKAWSGQRWWSRTGLLD</sequence>
<proteinExistence type="predicted"/>
<evidence type="ECO:0000313" key="2">
    <source>
        <dbReference type="Proteomes" id="UP000821845"/>
    </source>
</evidence>
<comment type="caution">
    <text evidence="1">The sequence shown here is derived from an EMBL/GenBank/DDBJ whole genome shotgun (WGS) entry which is preliminary data.</text>
</comment>
<gene>
    <name evidence="1" type="ORF">HPB50_012679</name>
</gene>
<protein>
    <submittedName>
        <fullName evidence="1">Uncharacterized protein</fullName>
    </submittedName>
</protein>
<organism evidence="1 2">
    <name type="scientific">Hyalomma asiaticum</name>
    <name type="common">Tick</name>
    <dbReference type="NCBI Taxonomy" id="266040"/>
    <lineage>
        <taxon>Eukaryota</taxon>
        <taxon>Metazoa</taxon>
        <taxon>Ecdysozoa</taxon>
        <taxon>Arthropoda</taxon>
        <taxon>Chelicerata</taxon>
        <taxon>Arachnida</taxon>
        <taxon>Acari</taxon>
        <taxon>Parasitiformes</taxon>
        <taxon>Ixodida</taxon>
        <taxon>Ixodoidea</taxon>
        <taxon>Ixodidae</taxon>
        <taxon>Hyalomminae</taxon>
        <taxon>Hyalomma</taxon>
    </lineage>
</organism>
<keyword evidence="2" id="KW-1185">Reference proteome</keyword>
<evidence type="ECO:0000313" key="1">
    <source>
        <dbReference type="EMBL" id="KAH6946283.1"/>
    </source>
</evidence>
<reference evidence="1" key="1">
    <citation type="submission" date="2020-05" db="EMBL/GenBank/DDBJ databases">
        <title>Large-scale comparative analyses of tick genomes elucidate their genetic diversity and vector capacities.</title>
        <authorList>
            <person name="Jia N."/>
            <person name="Wang J."/>
            <person name="Shi W."/>
            <person name="Du L."/>
            <person name="Sun Y."/>
            <person name="Zhan W."/>
            <person name="Jiang J."/>
            <person name="Wang Q."/>
            <person name="Zhang B."/>
            <person name="Ji P."/>
            <person name="Sakyi L.B."/>
            <person name="Cui X."/>
            <person name="Yuan T."/>
            <person name="Jiang B."/>
            <person name="Yang W."/>
            <person name="Lam T.T.-Y."/>
            <person name="Chang Q."/>
            <person name="Ding S."/>
            <person name="Wang X."/>
            <person name="Zhu J."/>
            <person name="Ruan X."/>
            <person name="Zhao L."/>
            <person name="Wei J."/>
            <person name="Que T."/>
            <person name="Du C."/>
            <person name="Cheng J."/>
            <person name="Dai P."/>
            <person name="Han X."/>
            <person name="Huang E."/>
            <person name="Gao Y."/>
            <person name="Liu J."/>
            <person name="Shao H."/>
            <person name="Ye R."/>
            <person name="Li L."/>
            <person name="Wei W."/>
            <person name="Wang X."/>
            <person name="Wang C."/>
            <person name="Yang T."/>
            <person name="Huo Q."/>
            <person name="Li W."/>
            <person name="Guo W."/>
            <person name="Chen H."/>
            <person name="Zhou L."/>
            <person name="Ni X."/>
            <person name="Tian J."/>
            <person name="Zhou Y."/>
            <person name="Sheng Y."/>
            <person name="Liu T."/>
            <person name="Pan Y."/>
            <person name="Xia L."/>
            <person name="Li J."/>
            <person name="Zhao F."/>
            <person name="Cao W."/>
        </authorList>
    </citation>
    <scope>NUCLEOTIDE SEQUENCE</scope>
    <source>
        <strain evidence="1">Hyas-2018</strain>
    </source>
</reference>
<dbReference type="EMBL" id="CM023481">
    <property type="protein sequence ID" value="KAH6946283.1"/>
    <property type="molecule type" value="Genomic_DNA"/>
</dbReference>
<accession>A0ACB7TH55</accession>